<accession>A0A5C3NU34</accession>
<organism evidence="1 2">
    <name type="scientific">Polyporus arcularius HHB13444</name>
    <dbReference type="NCBI Taxonomy" id="1314778"/>
    <lineage>
        <taxon>Eukaryota</taxon>
        <taxon>Fungi</taxon>
        <taxon>Dikarya</taxon>
        <taxon>Basidiomycota</taxon>
        <taxon>Agaricomycotina</taxon>
        <taxon>Agaricomycetes</taxon>
        <taxon>Polyporales</taxon>
        <taxon>Polyporaceae</taxon>
        <taxon>Polyporus</taxon>
    </lineage>
</organism>
<dbReference type="Proteomes" id="UP000308197">
    <property type="component" value="Unassembled WGS sequence"/>
</dbReference>
<evidence type="ECO:0000313" key="1">
    <source>
        <dbReference type="EMBL" id="TFK80751.1"/>
    </source>
</evidence>
<reference evidence="1 2" key="1">
    <citation type="journal article" date="2019" name="Nat. Ecol. Evol.">
        <title>Megaphylogeny resolves global patterns of mushroom evolution.</title>
        <authorList>
            <person name="Varga T."/>
            <person name="Krizsan K."/>
            <person name="Foldi C."/>
            <person name="Dima B."/>
            <person name="Sanchez-Garcia M."/>
            <person name="Sanchez-Ramirez S."/>
            <person name="Szollosi G.J."/>
            <person name="Szarkandi J.G."/>
            <person name="Papp V."/>
            <person name="Albert L."/>
            <person name="Andreopoulos W."/>
            <person name="Angelini C."/>
            <person name="Antonin V."/>
            <person name="Barry K.W."/>
            <person name="Bougher N.L."/>
            <person name="Buchanan P."/>
            <person name="Buyck B."/>
            <person name="Bense V."/>
            <person name="Catcheside P."/>
            <person name="Chovatia M."/>
            <person name="Cooper J."/>
            <person name="Damon W."/>
            <person name="Desjardin D."/>
            <person name="Finy P."/>
            <person name="Geml J."/>
            <person name="Haridas S."/>
            <person name="Hughes K."/>
            <person name="Justo A."/>
            <person name="Karasinski D."/>
            <person name="Kautmanova I."/>
            <person name="Kiss B."/>
            <person name="Kocsube S."/>
            <person name="Kotiranta H."/>
            <person name="LaButti K.M."/>
            <person name="Lechner B.E."/>
            <person name="Liimatainen K."/>
            <person name="Lipzen A."/>
            <person name="Lukacs Z."/>
            <person name="Mihaltcheva S."/>
            <person name="Morgado L.N."/>
            <person name="Niskanen T."/>
            <person name="Noordeloos M.E."/>
            <person name="Ohm R.A."/>
            <person name="Ortiz-Santana B."/>
            <person name="Ovrebo C."/>
            <person name="Racz N."/>
            <person name="Riley R."/>
            <person name="Savchenko A."/>
            <person name="Shiryaev A."/>
            <person name="Soop K."/>
            <person name="Spirin V."/>
            <person name="Szebenyi C."/>
            <person name="Tomsovsky M."/>
            <person name="Tulloss R.E."/>
            <person name="Uehling J."/>
            <person name="Grigoriev I.V."/>
            <person name="Vagvolgyi C."/>
            <person name="Papp T."/>
            <person name="Martin F.M."/>
            <person name="Miettinen O."/>
            <person name="Hibbett D.S."/>
            <person name="Nagy L.G."/>
        </authorList>
    </citation>
    <scope>NUCLEOTIDE SEQUENCE [LARGE SCALE GENOMIC DNA]</scope>
    <source>
        <strain evidence="1 2">HHB13444</strain>
    </source>
</reference>
<proteinExistence type="predicted"/>
<gene>
    <name evidence="1" type="ORF">K466DRAFT_605078</name>
</gene>
<keyword evidence="2" id="KW-1185">Reference proteome</keyword>
<protein>
    <submittedName>
        <fullName evidence="1">Uncharacterized protein</fullName>
    </submittedName>
</protein>
<name>A0A5C3NU34_9APHY</name>
<dbReference type="InParanoid" id="A0A5C3NU34"/>
<dbReference type="EMBL" id="ML211714">
    <property type="protein sequence ID" value="TFK80751.1"/>
    <property type="molecule type" value="Genomic_DNA"/>
</dbReference>
<sequence>MSLNEKVVFCAEGVHVCRAGSYGGTEAIVKIIECSPPKGKQYGVIVIVPPPPADGRAPDRPYSVDTIPINGNQELTIDQHLCGVVIRDIARKGALVSAPDYEFKIHFRQILAYWSFLQAYSIMKLNTHQVAIGADMVNHFLGTGVPPMIGE</sequence>
<evidence type="ECO:0000313" key="2">
    <source>
        <dbReference type="Proteomes" id="UP000308197"/>
    </source>
</evidence>
<dbReference type="AlphaFoldDB" id="A0A5C3NU34"/>